<evidence type="ECO:0000313" key="2">
    <source>
        <dbReference type="EMBL" id="RDD61898.1"/>
    </source>
</evidence>
<comment type="caution">
    <text evidence="2">The sequence shown here is derived from an EMBL/GenBank/DDBJ whole genome shotgun (WGS) entry which is preliminary data.</text>
</comment>
<feature type="signal peptide" evidence="1">
    <location>
        <begin position="1"/>
        <end position="21"/>
    </location>
</feature>
<reference evidence="2 3" key="1">
    <citation type="submission" date="2018-07" db="EMBL/GenBank/DDBJ databases">
        <title>Venubactetium sediminum gen. nov., sp. nov., isolated from a marine solar saltern.</title>
        <authorList>
            <person name="Wang S."/>
        </authorList>
    </citation>
    <scope>NUCLEOTIDE SEQUENCE [LARGE SCALE GENOMIC DNA]</scope>
    <source>
        <strain evidence="2 3">WD2A32</strain>
    </source>
</reference>
<keyword evidence="3" id="KW-1185">Reference proteome</keyword>
<name>A0A369T9D9_9PROT</name>
<dbReference type="Pfam" id="PF12915">
    <property type="entry name" value="DUF3833"/>
    <property type="match status" value="1"/>
</dbReference>
<evidence type="ECO:0000256" key="1">
    <source>
        <dbReference type="SAM" id="SignalP"/>
    </source>
</evidence>
<dbReference type="RefSeq" id="WP_114582142.1">
    <property type="nucleotide sequence ID" value="NZ_QPMH01000008.1"/>
</dbReference>
<keyword evidence="1" id="KW-0732">Signal</keyword>
<proteinExistence type="predicted"/>
<dbReference type="EMBL" id="QPMH01000008">
    <property type="protein sequence ID" value="RDD61898.1"/>
    <property type="molecule type" value="Genomic_DNA"/>
</dbReference>
<sequence length="204" mass="22488">MHAAFLFAALGGLAIALSACGGMRVQDFEGAEPKLVLEDYFVGHTTAYGVFEDRFGDLRRQFVVRIDGTWSDGTLTLDEDFAYKDGETARRVWTIRKLDEHTYKGTADDVIGAATGKAYGNVFNWSYSVDLPVGEDTWRVHFDDWLYLMGDGILINRAQVTKWGIEVGSVTLVFTKHKNGQSAIAPTTGEAGLGRSALQRLAQQ</sequence>
<gene>
    <name evidence="2" type="ORF">DRB17_10425</name>
</gene>
<dbReference type="InterPro" id="IPR024409">
    <property type="entry name" value="DUF3833"/>
</dbReference>
<organism evidence="2 3">
    <name type="scientific">Ferruginivarius sediminum</name>
    <dbReference type="NCBI Taxonomy" id="2661937"/>
    <lineage>
        <taxon>Bacteria</taxon>
        <taxon>Pseudomonadati</taxon>
        <taxon>Pseudomonadota</taxon>
        <taxon>Alphaproteobacteria</taxon>
        <taxon>Rhodospirillales</taxon>
        <taxon>Rhodospirillaceae</taxon>
        <taxon>Ferruginivarius</taxon>
    </lineage>
</organism>
<dbReference type="AlphaFoldDB" id="A0A369T9D9"/>
<protein>
    <submittedName>
        <fullName evidence="2">DUF3833 domain-containing protein</fullName>
    </submittedName>
</protein>
<evidence type="ECO:0000313" key="3">
    <source>
        <dbReference type="Proteomes" id="UP000253941"/>
    </source>
</evidence>
<dbReference type="Proteomes" id="UP000253941">
    <property type="component" value="Unassembled WGS sequence"/>
</dbReference>
<accession>A0A369T9D9</accession>
<feature type="chain" id="PRO_5016678397" evidence="1">
    <location>
        <begin position="22"/>
        <end position="204"/>
    </location>
</feature>